<dbReference type="InterPro" id="IPR013324">
    <property type="entry name" value="RNA_pol_sigma_r3/r4-like"/>
</dbReference>
<dbReference type="AlphaFoldDB" id="A0A6I6JWE3"/>
<evidence type="ECO:0000256" key="4">
    <source>
        <dbReference type="ARBA" id="ARBA00023163"/>
    </source>
</evidence>
<dbReference type="Proteomes" id="UP000428260">
    <property type="component" value="Chromosome"/>
</dbReference>
<dbReference type="InterPro" id="IPR014284">
    <property type="entry name" value="RNA_pol_sigma-70_dom"/>
</dbReference>
<dbReference type="NCBIfam" id="TIGR02937">
    <property type="entry name" value="sigma70-ECF"/>
    <property type="match status" value="1"/>
</dbReference>
<evidence type="ECO:0000313" key="8">
    <source>
        <dbReference type="Proteomes" id="UP000428260"/>
    </source>
</evidence>
<evidence type="ECO:0000313" key="7">
    <source>
        <dbReference type="EMBL" id="QGY45418.1"/>
    </source>
</evidence>
<evidence type="ECO:0000256" key="2">
    <source>
        <dbReference type="ARBA" id="ARBA00023015"/>
    </source>
</evidence>
<keyword evidence="3" id="KW-0731">Sigma factor</keyword>
<dbReference type="GO" id="GO:0016987">
    <property type="term" value="F:sigma factor activity"/>
    <property type="evidence" value="ECO:0007669"/>
    <property type="project" value="UniProtKB-KW"/>
</dbReference>
<dbReference type="InterPro" id="IPR036388">
    <property type="entry name" value="WH-like_DNA-bd_sf"/>
</dbReference>
<dbReference type="InterPro" id="IPR014327">
    <property type="entry name" value="RNA_pol_sigma70_bacteroid"/>
</dbReference>
<dbReference type="GO" id="GO:0003677">
    <property type="term" value="F:DNA binding"/>
    <property type="evidence" value="ECO:0007669"/>
    <property type="project" value="InterPro"/>
</dbReference>
<keyword evidence="4" id="KW-0804">Transcription</keyword>
<dbReference type="PANTHER" id="PTHR43133:SF46">
    <property type="entry name" value="RNA POLYMERASE SIGMA-70 FACTOR ECF SUBFAMILY"/>
    <property type="match status" value="1"/>
</dbReference>
<evidence type="ECO:0000256" key="1">
    <source>
        <dbReference type="ARBA" id="ARBA00010641"/>
    </source>
</evidence>
<dbReference type="Pfam" id="PF08281">
    <property type="entry name" value="Sigma70_r4_2"/>
    <property type="match status" value="1"/>
</dbReference>
<proteinExistence type="inferred from homology"/>
<feature type="domain" description="RNA polymerase sigma factor 70 region 4 type 2" evidence="6">
    <location>
        <begin position="126"/>
        <end position="177"/>
    </location>
</feature>
<dbReference type="PANTHER" id="PTHR43133">
    <property type="entry name" value="RNA POLYMERASE ECF-TYPE SIGMA FACTO"/>
    <property type="match status" value="1"/>
</dbReference>
<dbReference type="KEGG" id="mcos:GM418_17580"/>
<dbReference type="EMBL" id="CP046401">
    <property type="protein sequence ID" value="QGY45418.1"/>
    <property type="molecule type" value="Genomic_DNA"/>
</dbReference>
<evidence type="ECO:0000259" key="6">
    <source>
        <dbReference type="Pfam" id="PF08281"/>
    </source>
</evidence>
<reference evidence="7 8" key="1">
    <citation type="submission" date="2019-11" db="EMBL/GenBank/DDBJ databases">
        <authorList>
            <person name="Zheng R.K."/>
            <person name="Sun C.M."/>
        </authorList>
    </citation>
    <scope>NUCLEOTIDE SEQUENCE [LARGE SCALE GENOMIC DNA]</scope>
    <source>
        <strain evidence="7 8">WC007</strain>
    </source>
</reference>
<dbReference type="GO" id="GO:0006352">
    <property type="term" value="P:DNA-templated transcription initiation"/>
    <property type="evidence" value="ECO:0007669"/>
    <property type="project" value="InterPro"/>
</dbReference>
<accession>A0A6I6JWE3</accession>
<dbReference type="CDD" id="cd06171">
    <property type="entry name" value="Sigma70_r4"/>
    <property type="match status" value="1"/>
</dbReference>
<keyword evidence="8" id="KW-1185">Reference proteome</keyword>
<dbReference type="InterPro" id="IPR039425">
    <property type="entry name" value="RNA_pol_sigma-70-like"/>
</dbReference>
<dbReference type="Gene3D" id="1.10.10.10">
    <property type="entry name" value="Winged helix-like DNA-binding domain superfamily/Winged helix DNA-binding domain"/>
    <property type="match status" value="1"/>
</dbReference>
<gene>
    <name evidence="7" type="ORF">GM418_17580</name>
</gene>
<dbReference type="SUPFAM" id="SSF88946">
    <property type="entry name" value="Sigma2 domain of RNA polymerase sigma factors"/>
    <property type="match status" value="1"/>
</dbReference>
<dbReference type="Gene3D" id="1.10.1740.10">
    <property type="match status" value="1"/>
</dbReference>
<organism evidence="7 8">
    <name type="scientific">Maribellus comscasis</name>
    <dbReference type="NCBI Taxonomy" id="2681766"/>
    <lineage>
        <taxon>Bacteria</taxon>
        <taxon>Pseudomonadati</taxon>
        <taxon>Bacteroidota</taxon>
        <taxon>Bacteroidia</taxon>
        <taxon>Marinilabiliales</taxon>
        <taxon>Prolixibacteraceae</taxon>
        <taxon>Maribellus</taxon>
    </lineage>
</organism>
<dbReference type="InterPro" id="IPR013249">
    <property type="entry name" value="RNA_pol_sigma70_r4_t2"/>
</dbReference>
<dbReference type="InterPro" id="IPR007627">
    <property type="entry name" value="RNA_pol_sigma70_r2"/>
</dbReference>
<keyword evidence="2" id="KW-0805">Transcription regulation</keyword>
<dbReference type="InterPro" id="IPR013325">
    <property type="entry name" value="RNA_pol_sigma_r2"/>
</dbReference>
<evidence type="ECO:0000259" key="5">
    <source>
        <dbReference type="Pfam" id="PF04542"/>
    </source>
</evidence>
<name>A0A6I6JWE3_9BACT</name>
<protein>
    <submittedName>
        <fullName evidence="7">RNA polymerase sigma-70 factor</fullName>
    </submittedName>
</protein>
<sequence length="196" mass="23414">MRWSEKISIQKLRDGDKDEFEKIYFDLFDVLYALCYQYTLNKEISEGIVQDSFLRLWEIKNELKEKSNIKNLLYTIAKNNCLNYLRSQQIVWKHLNHIKAREFSYASQLLHDDGDDFLEFEELLNIVSEAIEKLPEEQKQVFKMSRMEEMKYNEIAGKLNLSVKTIESRMSKALKFLRIELKDYLALIVLITNILK</sequence>
<feature type="domain" description="RNA polymerase sigma-70 region 2" evidence="5">
    <location>
        <begin position="30"/>
        <end position="89"/>
    </location>
</feature>
<comment type="similarity">
    <text evidence="1">Belongs to the sigma-70 factor family. ECF subfamily.</text>
</comment>
<dbReference type="SUPFAM" id="SSF88659">
    <property type="entry name" value="Sigma3 and sigma4 domains of RNA polymerase sigma factors"/>
    <property type="match status" value="1"/>
</dbReference>
<dbReference type="Pfam" id="PF04542">
    <property type="entry name" value="Sigma70_r2"/>
    <property type="match status" value="1"/>
</dbReference>
<dbReference type="NCBIfam" id="TIGR02985">
    <property type="entry name" value="Sig70_bacteroi1"/>
    <property type="match status" value="1"/>
</dbReference>
<evidence type="ECO:0000256" key="3">
    <source>
        <dbReference type="ARBA" id="ARBA00023082"/>
    </source>
</evidence>
<dbReference type="RefSeq" id="WP_158868561.1">
    <property type="nucleotide sequence ID" value="NZ_CP046401.1"/>
</dbReference>